<dbReference type="Proteomes" id="UP000324996">
    <property type="component" value="Unassembled WGS sequence"/>
</dbReference>
<protein>
    <submittedName>
        <fullName evidence="2">Rhamnosyltransferase</fullName>
    </submittedName>
</protein>
<accession>A0A5A7N555</accession>
<sequence>MFNSAMTNAPTQTLGAMAAQVLGCDDAILKARKSREAASLWQAGALVASFPKALPARPGRPQKPQLLPPGEMPRRRKAGSLATRIALLHAVAHIELNAIDLAWDLIARFGADMPRDFLDDWVGVADDEARHFMLISDRLIAYGSAYGELPAHDGLWEAAINTADCFEARLAVVPLVLEARGLDVTPSMIARFQSMGDSESVEALSTIYHDEIGHVAAGARWFHWHCERLGLDPEKSFQSLVTRYFRGALKPPFNVEARSKAGLAESFYQPLAPQTAEKP</sequence>
<dbReference type="GO" id="GO:0016740">
    <property type="term" value="F:transferase activity"/>
    <property type="evidence" value="ECO:0007669"/>
    <property type="project" value="UniProtKB-KW"/>
</dbReference>
<organism evidence="2 3">
    <name type="scientific">Iodidimonas nitroreducens</name>
    <dbReference type="NCBI Taxonomy" id="1236968"/>
    <lineage>
        <taxon>Bacteria</taxon>
        <taxon>Pseudomonadati</taxon>
        <taxon>Pseudomonadota</taxon>
        <taxon>Alphaproteobacteria</taxon>
        <taxon>Iodidimonadales</taxon>
        <taxon>Iodidimonadaceae</taxon>
        <taxon>Iodidimonas</taxon>
    </lineage>
</organism>
<evidence type="ECO:0000256" key="1">
    <source>
        <dbReference type="SAM" id="MobiDB-lite"/>
    </source>
</evidence>
<keyword evidence="3" id="KW-1185">Reference proteome</keyword>
<dbReference type="InterPro" id="IPR011197">
    <property type="entry name" value="UCP012318"/>
</dbReference>
<name>A0A5A7N555_9PROT</name>
<feature type="region of interest" description="Disordered" evidence="1">
    <location>
        <begin position="53"/>
        <end position="74"/>
    </location>
</feature>
<evidence type="ECO:0000313" key="3">
    <source>
        <dbReference type="Proteomes" id="UP000324996"/>
    </source>
</evidence>
<dbReference type="InterPro" id="IPR007402">
    <property type="entry name" value="DUF455"/>
</dbReference>
<dbReference type="PANTHER" id="PTHR42782">
    <property type="entry name" value="SI:CH73-314G15.3"/>
    <property type="match status" value="1"/>
</dbReference>
<dbReference type="InterPro" id="IPR009078">
    <property type="entry name" value="Ferritin-like_SF"/>
</dbReference>
<dbReference type="AlphaFoldDB" id="A0A5A7N555"/>
<comment type="caution">
    <text evidence="2">The sequence shown here is derived from an EMBL/GenBank/DDBJ whole genome shotgun (WGS) entry which is preliminary data.</text>
</comment>
<dbReference type="PIRSF" id="PIRSF012318">
    <property type="entry name" value="UCP012318"/>
    <property type="match status" value="1"/>
</dbReference>
<keyword evidence="2" id="KW-0808">Transferase</keyword>
<dbReference type="EMBL" id="BKCN01000002">
    <property type="protein sequence ID" value="GER02904.1"/>
    <property type="molecule type" value="Genomic_DNA"/>
</dbReference>
<dbReference type="CDD" id="cd00657">
    <property type="entry name" value="Ferritin_like"/>
    <property type="match status" value="1"/>
</dbReference>
<gene>
    <name evidence="2" type="ORF">JCM17846_05860</name>
</gene>
<proteinExistence type="predicted"/>
<evidence type="ECO:0000313" key="2">
    <source>
        <dbReference type="EMBL" id="GER02904.1"/>
    </source>
</evidence>
<dbReference type="SUPFAM" id="SSF47240">
    <property type="entry name" value="Ferritin-like"/>
    <property type="match status" value="1"/>
</dbReference>
<reference evidence="2 3" key="1">
    <citation type="submission" date="2019-09" db="EMBL/GenBank/DDBJ databases">
        <title>NBRP : Genome information of microbial organism related human and environment.</title>
        <authorList>
            <person name="Hattori M."/>
            <person name="Oshima K."/>
            <person name="Inaba H."/>
            <person name="Suda W."/>
            <person name="Sakamoto M."/>
            <person name="Iino T."/>
            <person name="Kitahara M."/>
            <person name="Oshida Y."/>
            <person name="Iida T."/>
            <person name="Kudo T."/>
            <person name="Itoh T."/>
            <person name="Ohkuma M."/>
        </authorList>
    </citation>
    <scope>NUCLEOTIDE SEQUENCE [LARGE SCALE GENOMIC DNA]</scope>
    <source>
        <strain evidence="2 3">Q-1</strain>
    </source>
</reference>
<dbReference type="Pfam" id="PF04305">
    <property type="entry name" value="DUF455"/>
    <property type="match status" value="1"/>
</dbReference>
<dbReference type="PANTHER" id="PTHR42782:SF2">
    <property type="entry name" value="3-OXOACYL-[ACYL-CARRIER-PROTEIN] SYNTHASE-LIKE PROTEIN"/>
    <property type="match status" value="1"/>
</dbReference>